<organism evidence="5 6">
    <name type="scientific">Arthrobacter flavus</name>
    <dbReference type="NCBI Taxonomy" id="95172"/>
    <lineage>
        <taxon>Bacteria</taxon>
        <taxon>Bacillati</taxon>
        <taxon>Actinomycetota</taxon>
        <taxon>Actinomycetes</taxon>
        <taxon>Micrococcales</taxon>
        <taxon>Micrococcaceae</taxon>
        <taxon>Arthrobacter</taxon>
    </lineage>
</organism>
<evidence type="ECO:0000313" key="5">
    <source>
        <dbReference type="EMBL" id="MFD1848336.1"/>
    </source>
</evidence>
<keyword evidence="3" id="KW-0812">Transmembrane</keyword>
<reference evidence="6" key="1">
    <citation type="journal article" date="2019" name="Int. J. Syst. Evol. Microbiol.">
        <title>The Global Catalogue of Microorganisms (GCM) 10K type strain sequencing project: providing services to taxonomists for standard genome sequencing and annotation.</title>
        <authorList>
            <consortium name="The Broad Institute Genomics Platform"/>
            <consortium name="The Broad Institute Genome Sequencing Center for Infectious Disease"/>
            <person name="Wu L."/>
            <person name="Ma J."/>
        </authorList>
    </citation>
    <scope>NUCLEOTIDE SEQUENCE [LARGE SCALE GENOMIC DNA]</scope>
    <source>
        <strain evidence="6">JCM 11496</strain>
    </source>
</reference>
<protein>
    <submittedName>
        <fullName evidence="5">LCP family protein</fullName>
    </submittedName>
</protein>
<dbReference type="PANTHER" id="PTHR33392:SF6">
    <property type="entry name" value="POLYISOPRENYL-TEICHOIC ACID--PEPTIDOGLYCAN TEICHOIC ACID TRANSFERASE TAGU"/>
    <property type="match status" value="1"/>
</dbReference>
<proteinExistence type="inferred from homology"/>
<dbReference type="PANTHER" id="PTHR33392">
    <property type="entry name" value="POLYISOPRENYL-TEICHOIC ACID--PEPTIDOGLYCAN TEICHOIC ACID TRANSFERASE TAGU"/>
    <property type="match status" value="1"/>
</dbReference>
<dbReference type="Gene3D" id="3.40.630.190">
    <property type="entry name" value="LCP protein"/>
    <property type="match status" value="1"/>
</dbReference>
<dbReference type="InterPro" id="IPR050922">
    <property type="entry name" value="LytR/CpsA/Psr_CW_biosynth"/>
</dbReference>
<keyword evidence="3" id="KW-0472">Membrane</keyword>
<evidence type="ECO:0000259" key="4">
    <source>
        <dbReference type="Pfam" id="PF03816"/>
    </source>
</evidence>
<feature type="region of interest" description="Disordered" evidence="2">
    <location>
        <begin position="1"/>
        <end position="22"/>
    </location>
</feature>
<feature type="transmembrane region" description="Helical" evidence="3">
    <location>
        <begin position="32"/>
        <end position="56"/>
    </location>
</feature>
<feature type="domain" description="Cell envelope-related transcriptional attenuator" evidence="4">
    <location>
        <begin position="115"/>
        <end position="272"/>
    </location>
</feature>
<comment type="similarity">
    <text evidence="1">Belongs to the LytR/CpsA/Psr (LCP) family.</text>
</comment>
<dbReference type="EMBL" id="JBHUGA010000067">
    <property type="protein sequence ID" value="MFD1848336.1"/>
    <property type="molecule type" value="Genomic_DNA"/>
</dbReference>
<evidence type="ECO:0000256" key="2">
    <source>
        <dbReference type="SAM" id="MobiDB-lite"/>
    </source>
</evidence>
<feature type="compositionally biased region" description="Basic and acidic residues" evidence="2">
    <location>
        <begin position="1"/>
        <end position="13"/>
    </location>
</feature>
<dbReference type="Proteomes" id="UP001597307">
    <property type="component" value="Unassembled WGS sequence"/>
</dbReference>
<evidence type="ECO:0000313" key="6">
    <source>
        <dbReference type="Proteomes" id="UP001597307"/>
    </source>
</evidence>
<feature type="region of interest" description="Disordered" evidence="2">
    <location>
        <begin position="360"/>
        <end position="398"/>
    </location>
</feature>
<gene>
    <name evidence="5" type="ORF">ACFSFX_17260</name>
</gene>
<keyword evidence="6" id="KW-1185">Reference proteome</keyword>
<accession>A0ABW4QC51</accession>
<name>A0ABW4QC51_9MICC</name>
<evidence type="ECO:0000256" key="3">
    <source>
        <dbReference type="SAM" id="Phobius"/>
    </source>
</evidence>
<dbReference type="RefSeq" id="WP_343881984.1">
    <property type="nucleotide sequence ID" value="NZ_BAAAIJ010000059.1"/>
</dbReference>
<dbReference type="InterPro" id="IPR004474">
    <property type="entry name" value="LytR_CpsA_psr"/>
</dbReference>
<dbReference type="Pfam" id="PF03816">
    <property type="entry name" value="LytR_cpsA_psr"/>
    <property type="match status" value="1"/>
</dbReference>
<evidence type="ECO:0000256" key="1">
    <source>
        <dbReference type="ARBA" id="ARBA00006068"/>
    </source>
</evidence>
<keyword evidence="3" id="KW-1133">Transmembrane helix</keyword>
<comment type="caution">
    <text evidence="5">The sequence shown here is derived from an EMBL/GenBank/DDBJ whole genome shotgun (WGS) entry which is preliminary data.</text>
</comment>
<dbReference type="NCBIfam" id="TIGR00350">
    <property type="entry name" value="lytR_cpsA_psr"/>
    <property type="match status" value="1"/>
</dbReference>
<sequence length="509" mass="53264">MSRRRADAGRNAEDSVGAPAGRHLGRRAPQRILQIIAVALTTVLVAGVGFASVQLLRLQGNVATQPLNLSTDQNEADTADIDRDPVQILVLGTDTRAGADNAAYGGAEFTTETGNSDVMMLMHLSADRENVTMVSFPRDLLVPLPACLNPETGTLTPSQDLAMLNGALGNGGPGCTVAAINELTGLKIDHFMMADFNAVKELSSTLGGVEVCVNDAVEDAYSGLSLPAGTSEVEGEQALAFLRTRHAFGDGGDEGRIRAQQSFMASMARKIQNEGTLTNLPRMYAIAETITRNLTVDDGLSQIPDLLRLADRLKDVDLAKVAFVTMPVLPYEPDLNRLVPDAEPAEELFEALVADRSIVGEPEPEPSEAGDPSGTTGAFASPDAEPTDEPVPDFDPAAVPFTIIDSSGATDRGEEIQDLLVAEGYTQAVVTDDVATPATQLFVGTGYEAIGAVVAELFGLDEVQVLSSPATVGLALNVGTDFTAGSTVDTDGLPPALTGQTADQVTCQS</sequence>